<dbReference type="AlphaFoldDB" id="A0A8D9BAZ2"/>
<dbReference type="EMBL" id="HBUF01624905">
    <property type="protein sequence ID" value="CAG6781864.1"/>
    <property type="molecule type" value="Transcribed_RNA"/>
</dbReference>
<accession>A0A8D9BAZ2</accession>
<proteinExistence type="predicted"/>
<protein>
    <submittedName>
        <fullName evidence="1">Uncharacterized protein</fullName>
    </submittedName>
</protein>
<reference evidence="1" key="1">
    <citation type="submission" date="2021-05" db="EMBL/GenBank/DDBJ databases">
        <authorList>
            <person name="Alioto T."/>
            <person name="Alioto T."/>
            <person name="Gomez Garrido J."/>
        </authorList>
    </citation>
    <scope>NUCLEOTIDE SEQUENCE</scope>
</reference>
<name>A0A8D9BAZ2_9HEMI</name>
<sequence length="102" mass="11911">MGVACPPLVGQVSWWRRFSTRTHSYLPSLLRPNWDTDPLSWGMIRPLYRISRTIRATCRRGRANLHLTVRSQELRLMLPRNHTATESMIWDVSRFVSTMIGS</sequence>
<organism evidence="1">
    <name type="scientific">Cacopsylla melanoneura</name>
    <dbReference type="NCBI Taxonomy" id="428564"/>
    <lineage>
        <taxon>Eukaryota</taxon>
        <taxon>Metazoa</taxon>
        <taxon>Ecdysozoa</taxon>
        <taxon>Arthropoda</taxon>
        <taxon>Hexapoda</taxon>
        <taxon>Insecta</taxon>
        <taxon>Pterygota</taxon>
        <taxon>Neoptera</taxon>
        <taxon>Paraneoptera</taxon>
        <taxon>Hemiptera</taxon>
        <taxon>Sternorrhyncha</taxon>
        <taxon>Psylloidea</taxon>
        <taxon>Psyllidae</taxon>
        <taxon>Psyllinae</taxon>
        <taxon>Cacopsylla</taxon>
    </lineage>
</organism>
<evidence type="ECO:0000313" key="1">
    <source>
        <dbReference type="EMBL" id="CAG6781864.1"/>
    </source>
</evidence>